<protein>
    <submittedName>
        <fullName evidence="2">MFS family major facilitator transporter</fullName>
    </submittedName>
</protein>
<dbReference type="EMBL" id="AZMM01006565">
    <property type="protein sequence ID" value="ETJ39566.1"/>
    <property type="molecule type" value="Genomic_DNA"/>
</dbReference>
<organism evidence="2">
    <name type="scientific">human gut metagenome</name>
    <dbReference type="NCBI Taxonomy" id="408170"/>
    <lineage>
        <taxon>unclassified sequences</taxon>
        <taxon>metagenomes</taxon>
        <taxon>organismal metagenomes</taxon>
    </lineage>
</organism>
<evidence type="ECO:0000313" key="2">
    <source>
        <dbReference type="EMBL" id="ETJ39566.1"/>
    </source>
</evidence>
<reference evidence="2" key="1">
    <citation type="submission" date="2013-12" db="EMBL/GenBank/DDBJ databases">
        <title>A Varibaculum cambriense genome reconstructed from a premature infant gut community with otherwise low bacterial novelty that shifts toward anaerobic metabolism during the third week of life.</title>
        <authorList>
            <person name="Brown C.T."/>
            <person name="Sharon I."/>
            <person name="Thomas B.C."/>
            <person name="Castelle C.J."/>
            <person name="Morowitz M.J."/>
            <person name="Banfield J.F."/>
        </authorList>
    </citation>
    <scope>NUCLEOTIDE SEQUENCE</scope>
</reference>
<keyword evidence="1" id="KW-1133">Transmembrane helix</keyword>
<comment type="caution">
    <text evidence="2">The sequence shown here is derived from an EMBL/GenBank/DDBJ whole genome shotgun (WGS) entry which is preliminary data.</text>
</comment>
<sequence>WRISLISAGIFRRRTTSTTPTPPHRPDDPAAEVMTFRPDARFWLVYACLMTVQFLGALYHTVVATALPTVIGELGGVAHMSWRILRHCPTT</sequence>
<dbReference type="AlphaFoldDB" id="W1YAZ7"/>
<proteinExistence type="predicted"/>
<evidence type="ECO:0000256" key="1">
    <source>
        <dbReference type="SAM" id="Phobius"/>
    </source>
</evidence>
<name>W1YAZ7_9ZZZZ</name>
<feature type="non-terminal residue" evidence="2">
    <location>
        <position position="91"/>
    </location>
</feature>
<feature type="transmembrane region" description="Helical" evidence="1">
    <location>
        <begin position="43"/>
        <end position="62"/>
    </location>
</feature>
<gene>
    <name evidence="2" type="ORF">Q604_UNBC06565G0001</name>
</gene>
<keyword evidence="1" id="KW-0472">Membrane</keyword>
<accession>W1YAZ7</accession>
<keyword evidence="1" id="KW-0812">Transmembrane</keyword>
<feature type="non-terminal residue" evidence="2">
    <location>
        <position position="1"/>
    </location>
</feature>